<reference evidence="1 2" key="1">
    <citation type="submission" date="2020-03" db="EMBL/GenBank/DDBJ databases">
        <title>Genomic Encyclopedia of Type Strains, Phase IV (KMG-IV): sequencing the most valuable type-strain genomes for metagenomic binning, comparative biology and taxonomic classification.</title>
        <authorList>
            <person name="Goeker M."/>
        </authorList>
    </citation>
    <scope>NUCLEOTIDE SEQUENCE [LARGE SCALE GENOMIC DNA]</scope>
    <source>
        <strain evidence="1 2">DSM 21299</strain>
    </source>
</reference>
<name>A0A846MH13_9SPHN</name>
<dbReference type="RefSeq" id="WP_167302714.1">
    <property type="nucleotide sequence ID" value="NZ_JAASQR010000002.1"/>
</dbReference>
<accession>A0A846MH13</accession>
<evidence type="ECO:0000313" key="2">
    <source>
        <dbReference type="Proteomes" id="UP000576821"/>
    </source>
</evidence>
<keyword evidence="2" id="KW-1185">Reference proteome</keyword>
<proteinExistence type="predicted"/>
<gene>
    <name evidence="1" type="ORF">FHS54_001502</name>
</gene>
<dbReference type="AlphaFoldDB" id="A0A846MH13"/>
<dbReference type="EMBL" id="JAASQR010000002">
    <property type="protein sequence ID" value="NIJ16536.1"/>
    <property type="molecule type" value="Genomic_DNA"/>
</dbReference>
<protein>
    <submittedName>
        <fullName evidence="1">Uncharacterized protein</fullName>
    </submittedName>
</protein>
<sequence>MLLSPGTVTWPDSGGALEKVIGRGLSEEAVTRESVAKAENLRPAFDSAVPLWQGAPRFADDVVVPRDFCLSIREKDKAGHGQG</sequence>
<evidence type="ECO:0000313" key="1">
    <source>
        <dbReference type="EMBL" id="NIJ16536.1"/>
    </source>
</evidence>
<organism evidence="1 2">
    <name type="scientific">Sphingobium vermicomposti</name>
    <dbReference type="NCBI Taxonomy" id="529005"/>
    <lineage>
        <taxon>Bacteria</taxon>
        <taxon>Pseudomonadati</taxon>
        <taxon>Pseudomonadota</taxon>
        <taxon>Alphaproteobacteria</taxon>
        <taxon>Sphingomonadales</taxon>
        <taxon>Sphingomonadaceae</taxon>
        <taxon>Sphingobium</taxon>
    </lineage>
</organism>
<comment type="caution">
    <text evidence="1">The sequence shown here is derived from an EMBL/GenBank/DDBJ whole genome shotgun (WGS) entry which is preliminary data.</text>
</comment>
<dbReference type="Proteomes" id="UP000576821">
    <property type="component" value="Unassembled WGS sequence"/>
</dbReference>